<dbReference type="AlphaFoldDB" id="A0A6J2TTF8"/>
<protein>
    <submittedName>
        <fullName evidence="3">Uncharacterized protein LOC115627352</fullName>
    </submittedName>
</protein>
<evidence type="ECO:0000313" key="2">
    <source>
        <dbReference type="Proteomes" id="UP000504634"/>
    </source>
</evidence>
<feature type="domain" description="MITD1 C-terminal phospholipase D-like" evidence="1">
    <location>
        <begin position="107"/>
        <end position="233"/>
    </location>
</feature>
<accession>A0A6J2TTF8</accession>
<reference evidence="3" key="1">
    <citation type="submission" date="2025-08" db="UniProtKB">
        <authorList>
            <consortium name="RefSeq"/>
        </authorList>
    </citation>
    <scope>IDENTIFICATION</scope>
    <source>
        <strain evidence="3">11010-0011.00</strain>
        <tissue evidence="3">Whole body</tissue>
    </source>
</reference>
<dbReference type="InterPro" id="IPR032341">
    <property type="entry name" value="MITD1_C"/>
</dbReference>
<evidence type="ECO:0000259" key="1">
    <source>
        <dbReference type="Pfam" id="PF16565"/>
    </source>
</evidence>
<dbReference type="RefSeq" id="XP_030378860.1">
    <property type="nucleotide sequence ID" value="XM_030523000.1"/>
</dbReference>
<dbReference type="OrthoDB" id="19553at2759"/>
<sequence>MEEEQDNNQSETTTSETTKLRGTVLVEHGIVFEKDGLVLQARHYYQQGLNALLSMLTPAEHQFGNAGFFERVEQYGLRITQINNHIKDMVKGAKPVEVTRIPAQTYGYNYEIIFGQYLTDDTRELLIEEPVMEDICHFKNLRSFLELLVAKCRCLEFVELCTPRNKDKKGADLQETALCQLKNDMGTVKRYFGFRFDNNIKEMRLIFDNGCVVRTESNGLHQFERAQDKLELDGQLFSETKGDIIHIYRSPRTFRHVLERLL</sequence>
<name>A0A6J2TTF8_DROLE</name>
<dbReference type="Gene3D" id="3.30.870.30">
    <property type="entry name" value="MITD, C-terminal phospholipase D-like domain"/>
    <property type="match status" value="1"/>
</dbReference>
<dbReference type="GeneID" id="115627352"/>
<dbReference type="InterPro" id="IPR038113">
    <property type="entry name" value="MITD1_C_sf"/>
</dbReference>
<proteinExistence type="predicted"/>
<dbReference type="Proteomes" id="UP000504634">
    <property type="component" value="Unplaced"/>
</dbReference>
<evidence type="ECO:0000313" key="3">
    <source>
        <dbReference type="RefSeq" id="XP_030378860.1"/>
    </source>
</evidence>
<dbReference type="Pfam" id="PF16565">
    <property type="entry name" value="MIT_C"/>
    <property type="match status" value="1"/>
</dbReference>
<gene>
    <name evidence="3" type="primary">LOC115627352</name>
</gene>
<keyword evidence="2" id="KW-1185">Reference proteome</keyword>
<organism evidence="2 3">
    <name type="scientific">Drosophila lebanonensis</name>
    <name type="common">Fruit fly</name>
    <name type="synonym">Scaptodrosophila lebanonensis</name>
    <dbReference type="NCBI Taxonomy" id="7225"/>
    <lineage>
        <taxon>Eukaryota</taxon>
        <taxon>Metazoa</taxon>
        <taxon>Ecdysozoa</taxon>
        <taxon>Arthropoda</taxon>
        <taxon>Hexapoda</taxon>
        <taxon>Insecta</taxon>
        <taxon>Pterygota</taxon>
        <taxon>Neoptera</taxon>
        <taxon>Endopterygota</taxon>
        <taxon>Diptera</taxon>
        <taxon>Brachycera</taxon>
        <taxon>Muscomorpha</taxon>
        <taxon>Ephydroidea</taxon>
        <taxon>Drosophilidae</taxon>
        <taxon>Scaptodrosophila</taxon>
    </lineage>
</organism>